<evidence type="ECO:0000256" key="1">
    <source>
        <dbReference type="SAM" id="Phobius"/>
    </source>
</evidence>
<proteinExistence type="predicted"/>
<accession>A0A267AU72</accession>
<name>A0A267AU72_PSEFR</name>
<keyword evidence="1" id="KW-0472">Membrane</keyword>
<feature type="transmembrane region" description="Helical" evidence="1">
    <location>
        <begin position="14"/>
        <end position="38"/>
    </location>
</feature>
<keyword evidence="1" id="KW-0812">Transmembrane</keyword>
<comment type="caution">
    <text evidence="2">The sequence shown here is derived from an EMBL/GenBank/DDBJ whole genome shotgun (WGS) entry which is preliminary data.</text>
</comment>
<evidence type="ECO:0000313" key="3">
    <source>
        <dbReference type="Proteomes" id="UP000215861"/>
    </source>
</evidence>
<reference evidence="2 3" key="1">
    <citation type="submission" date="2017-08" db="EMBL/GenBank/DDBJ databases">
        <title>Genomic and metabolic characterisation of spoilage-associated Pseudomonas species.</title>
        <authorList>
            <person name="Stanborough T."/>
            <person name="Fegan N."/>
            <person name="Powell S.M."/>
            <person name="Singh T."/>
            <person name="Tamplin M.L."/>
            <person name="Chandry P.S."/>
        </authorList>
    </citation>
    <scope>NUCLEOTIDE SEQUENCE [LARGE SCALE GENOMIC DNA]</scope>
    <source>
        <strain evidence="2 3">F1801</strain>
    </source>
</reference>
<keyword evidence="1" id="KW-1133">Transmembrane helix</keyword>
<protein>
    <submittedName>
        <fullName evidence="2">Uncharacterized protein</fullName>
    </submittedName>
</protein>
<dbReference type="OrthoDB" id="6948242at2"/>
<organism evidence="2 3">
    <name type="scientific">Pseudomonas fragi</name>
    <dbReference type="NCBI Taxonomy" id="296"/>
    <lineage>
        <taxon>Bacteria</taxon>
        <taxon>Pseudomonadati</taxon>
        <taxon>Pseudomonadota</taxon>
        <taxon>Gammaproteobacteria</taxon>
        <taxon>Pseudomonadales</taxon>
        <taxon>Pseudomonadaceae</taxon>
        <taxon>Pseudomonas</taxon>
    </lineage>
</organism>
<dbReference type="AlphaFoldDB" id="A0A267AU72"/>
<feature type="transmembrane region" description="Helical" evidence="1">
    <location>
        <begin position="58"/>
        <end position="77"/>
    </location>
</feature>
<evidence type="ECO:0000313" key="2">
    <source>
        <dbReference type="EMBL" id="PAA15332.1"/>
    </source>
</evidence>
<dbReference type="EMBL" id="NQKQ01000002">
    <property type="protein sequence ID" value="PAA15332.1"/>
    <property type="molecule type" value="Genomic_DNA"/>
</dbReference>
<gene>
    <name evidence="2" type="ORF">CJU81_03840</name>
</gene>
<sequence length="116" mass="13411">MADQPLSKTALLRLVFRIAGVGFLVLCALNALVIVLGPLLFRDPEDFLRWQAWRVENYGYLLIWRLVLYSVLVVAWLKLKARLGLNSSLPEHKQVRRIETLMILLLLMIELIKATR</sequence>
<dbReference type="RefSeq" id="WP_095035550.1">
    <property type="nucleotide sequence ID" value="NZ_NQKQ01000002.1"/>
</dbReference>
<dbReference type="Proteomes" id="UP000215861">
    <property type="component" value="Unassembled WGS sequence"/>
</dbReference>